<name>A0A256FDV4_9HYPH</name>
<gene>
    <name evidence="1" type="ORF">CEV31_3546</name>
</gene>
<sequence length="310" mass="35932">MSKGNGLSAFSKYPLVEFAGHKFRSVPRKDYSLFLDVGASGEDFILFPETPDDDYLEFPGSEHAKFQEYGPYVSAGIASYEVHRGGKTHFTTGEDLGGFTARDVSFFSEIDWHGECFYVLEAHRWTVSGKISSELQEKLSQLEGADFIEDAREQGGENWQSLLLETAAKHFAKPLSRLWYVANMMALYYVHEDDIRFGYFWCEYQVKKRHELFALKHMELTKKNRENGKNGGQAEKKAERYEVLNRLARMNYKEMVPVSDRERRRKAKQLAAKYDTENGTCLFVERRKPLSDGWYDEWITQFLIIARGVE</sequence>
<evidence type="ECO:0000313" key="1">
    <source>
        <dbReference type="EMBL" id="OYR13062.1"/>
    </source>
</evidence>
<proteinExistence type="predicted"/>
<dbReference type="EMBL" id="NNRJ01000054">
    <property type="protein sequence ID" value="OYR13062.1"/>
    <property type="molecule type" value="Genomic_DNA"/>
</dbReference>
<dbReference type="RefSeq" id="WP_094509056.1">
    <property type="nucleotide sequence ID" value="NZ_JBHEEK010000018.1"/>
</dbReference>
<keyword evidence="2" id="KW-1185">Reference proteome</keyword>
<organism evidence="1 2">
    <name type="scientific">Brucella thiophenivorans</name>
    <dbReference type="NCBI Taxonomy" id="571255"/>
    <lineage>
        <taxon>Bacteria</taxon>
        <taxon>Pseudomonadati</taxon>
        <taxon>Pseudomonadota</taxon>
        <taxon>Alphaproteobacteria</taxon>
        <taxon>Hyphomicrobiales</taxon>
        <taxon>Brucellaceae</taxon>
        <taxon>Brucella/Ochrobactrum group</taxon>
        <taxon>Brucella</taxon>
    </lineage>
</organism>
<comment type="caution">
    <text evidence="1">The sequence shown here is derived from an EMBL/GenBank/DDBJ whole genome shotgun (WGS) entry which is preliminary data.</text>
</comment>
<dbReference type="AlphaFoldDB" id="A0A256FDV4"/>
<evidence type="ECO:0000313" key="2">
    <source>
        <dbReference type="Proteomes" id="UP000215590"/>
    </source>
</evidence>
<reference evidence="1 2" key="1">
    <citation type="submission" date="2017-07" db="EMBL/GenBank/DDBJ databases">
        <title>Phylogenetic study on the rhizospheric bacterium Ochrobactrum sp. A44.</title>
        <authorList>
            <person name="Krzyzanowska D.M."/>
            <person name="Ossowicki A."/>
            <person name="Rajewska M."/>
            <person name="Maciag T."/>
            <person name="Kaczynski Z."/>
            <person name="Czerwicka M."/>
            <person name="Jafra S."/>
        </authorList>
    </citation>
    <scope>NUCLEOTIDE SEQUENCE [LARGE SCALE GENOMIC DNA]</scope>
    <source>
        <strain evidence="1 2">DSM 7216</strain>
    </source>
</reference>
<dbReference type="OrthoDB" id="9830280at2"/>
<dbReference type="Proteomes" id="UP000215590">
    <property type="component" value="Unassembled WGS sequence"/>
</dbReference>
<accession>A0A256FDV4</accession>
<protein>
    <submittedName>
        <fullName evidence="1">Uncharacterized protein</fullName>
    </submittedName>
</protein>